<dbReference type="RefSeq" id="WP_349135367.1">
    <property type="nucleotide sequence ID" value="NZ_JBBMFF010000179.1"/>
</dbReference>
<dbReference type="EMBL" id="JBBMFF010000179">
    <property type="protein sequence ID" value="MEQ2510686.1"/>
    <property type="molecule type" value="Genomic_DNA"/>
</dbReference>
<reference evidence="1 2" key="1">
    <citation type="submission" date="2024-03" db="EMBL/GenBank/DDBJ databases">
        <title>Human intestinal bacterial collection.</title>
        <authorList>
            <person name="Pauvert C."/>
            <person name="Hitch T.C.A."/>
            <person name="Clavel T."/>
        </authorList>
    </citation>
    <scope>NUCLEOTIDE SEQUENCE [LARGE SCALE GENOMIC DNA]</scope>
    <source>
        <strain evidence="1 2">CLA-AA-H192</strain>
    </source>
</reference>
<dbReference type="Proteomes" id="UP001491552">
    <property type="component" value="Unassembled WGS sequence"/>
</dbReference>
<sequence length="170" mass="18113">MGKIDPKKLWQGLKKYRYAALVLLLGLALLLLPGGKKTTQKSNAAASAAQTDYAAETERRLTQMLQQIAGAGQVSVMLTLETGERVEYQTDVQASSDGAQSSESRKTVILSEGSSYDKAAVAATTYPRFQGALIVCEGADSAAVRLRLLEAVSAVTGLSTDRITVVKMRS</sequence>
<keyword evidence="2" id="KW-1185">Reference proteome</keyword>
<evidence type="ECO:0000313" key="2">
    <source>
        <dbReference type="Proteomes" id="UP001491552"/>
    </source>
</evidence>
<comment type="caution">
    <text evidence="1">The sequence shown here is derived from an EMBL/GenBank/DDBJ whole genome shotgun (WGS) entry which is preliminary data.</text>
</comment>
<protein>
    <submittedName>
        <fullName evidence="1">Stage III sporulation protein AG</fullName>
    </submittedName>
</protein>
<proteinExistence type="predicted"/>
<accession>A0ABV1G5J3</accession>
<organism evidence="1 2">
    <name type="scientific">Faecousia intestinalis</name>
    <dbReference type="NCBI Taxonomy" id="3133167"/>
    <lineage>
        <taxon>Bacteria</taxon>
        <taxon>Bacillati</taxon>
        <taxon>Bacillota</taxon>
        <taxon>Clostridia</taxon>
        <taxon>Eubacteriales</taxon>
        <taxon>Oscillospiraceae</taxon>
        <taxon>Faecousia</taxon>
    </lineage>
</organism>
<name>A0ABV1G5J3_9FIRM</name>
<evidence type="ECO:0000313" key="1">
    <source>
        <dbReference type="EMBL" id="MEQ2510686.1"/>
    </source>
</evidence>
<gene>
    <name evidence="1" type="ORF">WMO66_05395</name>
</gene>